<feature type="region of interest" description="Disordered" evidence="1">
    <location>
        <begin position="109"/>
        <end position="192"/>
    </location>
</feature>
<protein>
    <recommendedName>
        <fullName evidence="4">Integrase core domain containing protein</fullName>
    </recommendedName>
</protein>
<dbReference type="EnsemblPlants" id="PGSC0003DMT400085387">
    <property type="protein sequence ID" value="PGSC0003DMT400085387"/>
    <property type="gene ID" value="PGSC0003DMG400034958"/>
</dbReference>
<reference evidence="3" key="1">
    <citation type="journal article" date="2011" name="Nature">
        <title>Genome sequence and analysis of the tuber crop potato.</title>
        <authorList>
            <consortium name="The Potato Genome Sequencing Consortium"/>
        </authorList>
    </citation>
    <scope>NUCLEOTIDE SEQUENCE [LARGE SCALE GENOMIC DNA]</scope>
    <source>
        <strain evidence="3">cv. DM1-3 516 R44</strain>
    </source>
</reference>
<dbReference type="AlphaFoldDB" id="M1D9E5"/>
<evidence type="ECO:0000313" key="2">
    <source>
        <dbReference type="EnsemblPlants" id="PGSC0003DMT400085387"/>
    </source>
</evidence>
<dbReference type="PaxDb" id="4113-PGSC0003DMT400085387"/>
<sequence>MQVGELKVHSVSRQRCRRARLGLSLGLKYFEIGVCKTRRAQELFGESLTRSAIMTSSAVWTPTLTGGPVKLDEVGVHSVCSRIDMARPKVSGKDMPPYMKANEIKINEDVAASRSKATKGPTTGGNGKGKGKETASLEASSHSERIYVAHLTTSESEGENQEHQVGTSKPENDELLAAHRGQSCIPRSLSSV</sequence>
<accession>M1D9E5</accession>
<evidence type="ECO:0000313" key="3">
    <source>
        <dbReference type="Proteomes" id="UP000011115"/>
    </source>
</evidence>
<keyword evidence="3" id="KW-1185">Reference proteome</keyword>
<dbReference type="Proteomes" id="UP000011115">
    <property type="component" value="Unassembled WGS sequence"/>
</dbReference>
<name>M1D9E5_SOLTU</name>
<dbReference type="HOGENOM" id="CLU_073464_2_0_1"/>
<feature type="compositionally biased region" description="Basic and acidic residues" evidence="1">
    <location>
        <begin position="130"/>
        <end position="147"/>
    </location>
</feature>
<proteinExistence type="predicted"/>
<reference evidence="2" key="2">
    <citation type="submission" date="2015-06" db="UniProtKB">
        <authorList>
            <consortium name="EnsemblPlants"/>
        </authorList>
    </citation>
    <scope>IDENTIFICATION</scope>
    <source>
        <strain evidence="2">DM1-3 516 R44</strain>
    </source>
</reference>
<dbReference type="Gramene" id="PGSC0003DMT400085387">
    <property type="protein sequence ID" value="PGSC0003DMT400085387"/>
    <property type="gene ID" value="PGSC0003DMG400034958"/>
</dbReference>
<evidence type="ECO:0008006" key="4">
    <source>
        <dbReference type="Google" id="ProtNLM"/>
    </source>
</evidence>
<dbReference type="InParanoid" id="M1D9E5"/>
<evidence type="ECO:0000256" key="1">
    <source>
        <dbReference type="SAM" id="MobiDB-lite"/>
    </source>
</evidence>
<organism evidence="2 3">
    <name type="scientific">Solanum tuberosum</name>
    <name type="common">Potato</name>
    <dbReference type="NCBI Taxonomy" id="4113"/>
    <lineage>
        <taxon>Eukaryota</taxon>
        <taxon>Viridiplantae</taxon>
        <taxon>Streptophyta</taxon>
        <taxon>Embryophyta</taxon>
        <taxon>Tracheophyta</taxon>
        <taxon>Spermatophyta</taxon>
        <taxon>Magnoliopsida</taxon>
        <taxon>eudicotyledons</taxon>
        <taxon>Gunneridae</taxon>
        <taxon>Pentapetalae</taxon>
        <taxon>asterids</taxon>
        <taxon>lamiids</taxon>
        <taxon>Solanales</taxon>
        <taxon>Solanaceae</taxon>
        <taxon>Solanoideae</taxon>
        <taxon>Solaneae</taxon>
        <taxon>Solanum</taxon>
    </lineage>
</organism>